<reference evidence="2" key="1">
    <citation type="submission" date="2022-07" db="EMBL/GenBank/DDBJ databases">
        <authorList>
            <person name="Macas J."/>
            <person name="Novak P."/>
            <person name="Neumann P."/>
        </authorList>
    </citation>
    <scope>NUCLEOTIDE SEQUENCE</scope>
</reference>
<comment type="caution">
    <text evidence="2">The sequence shown here is derived from an EMBL/GenBank/DDBJ whole genome shotgun (WGS) entry which is preliminary data.</text>
</comment>
<proteinExistence type="predicted"/>
<evidence type="ECO:0000313" key="2">
    <source>
        <dbReference type="EMBL" id="CAH9054985.1"/>
    </source>
</evidence>
<dbReference type="AlphaFoldDB" id="A0A9P1DWX7"/>
<organism evidence="2 3">
    <name type="scientific">Cuscuta europaea</name>
    <name type="common">European dodder</name>
    <dbReference type="NCBI Taxonomy" id="41803"/>
    <lineage>
        <taxon>Eukaryota</taxon>
        <taxon>Viridiplantae</taxon>
        <taxon>Streptophyta</taxon>
        <taxon>Embryophyta</taxon>
        <taxon>Tracheophyta</taxon>
        <taxon>Spermatophyta</taxon>
        <taxon>Magnoliopsida</taxon>
        <taxon>eudicotyledons</taxon>
        <taxon>Gunneridae</taxon>
        <taxon>Pentapetalae</taxon>
        <taxon>asterids</taxon>
        <taxon>lamiids</taxon>
        <taxon>Solanales</taxon>
        <taxon>Convolvulaceae</taxon>
        <taxon>Cuscuteae</taxon>
        <taxon>Cuscuta</taxon>
        <taxon>Cuscuta subgen. Cuscuta</taxon>
    </lineage>
</organism>
<keyword evidence="3" id="KW-1185">Reference proteome</keyword>
<accession>A0A9P1DWX7</accession>
<sequence length="112" mass="11430">MDSAGISFGRVKQLRAQPGPANRADRALSQPHIGAFDVETVVAAGNEPSRLVDADGVQTNRAVVAQNQILTGDAGKLLELRGGEADGLVVLHRLRVVRGGGGGGRVGGGVPE</sequence>
<dbReference type="EMBL" id="CAMAPE010000002">
    <property type="protein sequence ID" value="CAH9054985.1"/>
    <property type="molecule type" value="Genomic_DNA"/>
</dbReference>
<gene>
    <name evidence="2" type="ORF">CEURO_LOCUS743</name>
</gene>
<evidence type="ECO:0000313" key="3">
    <source>
        <dbReference type="Proteomes" id="UP001152484"/>
    </source>
</evidence>
<evidence type="ECO:0000256" key="1">
    <source>
        <dbReference type="SAM" id="MobiDB-lite"/>
    </source>
</evidence>
<protein>
    <submittedName>
        <fullName evidence="2">Uncharacterized protein</fullName>
    </submittedName>
</protein>
<dbReference type="Proteomes" id="UP001152484">
    <property type="component" value="Unassembled WGS sequence"/>
</dbReference>
<name>A0A9P1DWX7_CUSEU</name>
<feature type="region of interest" description="Disordered" evidence="1">
    <location>
        <begin position="1"/>
        <end position="28"/>
    </location>
</feature>